<dbReference type="OrthoDB" id="273381at2759"/>
<evidence type="ECO:0000313" key="3">
    <source>
        <dbReference type="Proteomes" id="UP000674179"/>
    </source>
</evidence>
<dbReference type="KEGG" id="lenr:94172604"/>
<dbReference type="AlphaFoldDB" id="A0A836GTL7"/>
<reference evidence="2 3" key="1">
    <citation type="submission" date="2021-02" db="EMBL/GenBank/DDBJ databases">
        <title>Leishmania (Mundinia) enrietti genome sequencing and assembly.</title>
        <authorList>
            <person name="Almutairi H."/>
            <person name="Gatherer D."/>
        </authorList>
    </citation>
    <scope>NUCLEOTIDE SEQUENCE [LARGE SCALE GENOMIC DNA]</scope>
    <source>
        <strain evidence="2">CUR178</strain>
    </source>
</reference>
<gene>
    <name evidence="2" type="ORF">CUR178_05403</name>
</gene>
<name>A0A836GTL7_LEIEN</name>
<dbReference type="Proteomes" id="UP000674179">
    <property type="component" value="Chromosome 23"/>
</dbReference>
<evidence type="ECO:0000313" key="2">
    <source>
        <dbReference type="EMBL" id="KAG5478824.1"/>
    </source>
</evidence>
<sequence>MSCLPTQHTLDEVELLVQELQLRMTRTVEVSPRLRASLQEPHVLYTILAEFFDSQRTQAERVKDVSLDAADVRRVWAFCVEELTSSCATHNRSTPTAAAPSPGELSDAEAPAQTLHEFVHDAPSLPLEALQRVAPVVHGNSLLCTPSAAVAFSSPCSSSGGASSISVFSILRPSFARLMDLAYVADQRLQRPSSSATISALSLAALAASLVPTLDRVQAMRLTAQIADDLVHSCPVSSDGSASPPYSRSTVATLLAGVWYVWGMLDAAHSTALHLLGERLFQRFALPTRGLVASDLSMFSFAAWVQRALRENNGALHQQLYTDAPSDCPPANAGTGGGDAIVAPSADERDTAAASEGTAADLDFWARLAN</sequence>
<feature type="region of interest" description="Disordered" evidence="1">
    <location>
        <begin position="90"/>
        <end position="110"/>
    </location>
</feature>
<feature type="region of interest" description="Disordered" evidence="1">
    <location>
        <begin position="328"/>
        <end position="355"/>
    </location>
</feature>
<dbReference type="GeneID" id="94172604"/>
<proteinExistence type="predicted"/>
<comment type="caution">
    <text evidence="2">The sequence shown here is derived from an EMBL/GenBank/DDBJ whole genome shotgun (WGS) entry which is preliminary data.</text>
</comment>
<dbReference type="EMBL" id="JAFHKP010000023">
    <property type="protein sequence ID" value="KAG5478824.1"/>
    <property type="molecule type" value="Genomic_DNA"/>
</dbReference>
<organism evidence="2 3">
    <name type="scientific">Leishmania enriettii</name>
    <dbReference type="NCBI Taxonomy" id="5663"/>
    <lineage>
        <taxon>Eukaryota</taxon>
        <taxon>Discoba</taxon>
        <taxon>Euglenozoa</taxon>
        <taxon>Kinetoplastea</taxon>
        <taxon>Metakinetoplastina</taxon>
        <taxon>Trypanosomatida</taxon>
        <taxon>Trypanosomatidae</taxon>
        <taxon>Leishmaniinae</taxon>
        <taxon>Leishmania</taxon>
    </lineage>
</organism>
<protein>
    <submittedName>
        <fullName evidence="2">Uncharacterized protein</fullName>
    </submittedName>
</protein>
<evidence type="ECO:0000256" key="1">
    <source>
        <dbReference type="SAM" id="MobiDB-lite"/>
    </source>
</evidence>
<dbReference type="RefSeq" id="XP_067692882.1">
    <property type="nucleotide sequence ID" value="XM_067837094.1"/>
</dbReference>
<keyword evidence="3" id="KW-1185">Reference proteome</keyword>
<accession>A0A836GTL7</accession>